<comment type="similarity">
    <text evidence="1">Belongs to the sulfotransferase 1 family.</text>
</comment>
<sequence length="285" mass="32114">MGGIIWLASYPKSGNTWLRVFLHNLLLNTNEPASINNLNSLTIGSSNEYWLEKVTGRPVDSFTEKEVVALTPKIHRAFTRLRSDSVFVKTHNSMSKVHGVPLITPEYTAGAIYVLRNPLDTVISLAEHFGISLDDGIDMLNDKHSVISSDTTQTAEHLGSWSNHVMSWRAVNKSALHILRYEDMLYKPEKAFGGLAKFLGLSPPKFRLKKAINFSSFDTSRKQEQEKGFIEQSDKTDRFFRVGKAGQWKNILNDDQISRVIDANFDVMEEHGYLQNSKIGISRAG</sequence>
<dbReference type="Pfam" id="PF00685">
    <property type="entry name" value="Sulfotransfer_1"/>
    <property type="match status" value="1"/>
</dbReference>
<accession>A0ABY4W197</accession>
<dbReference type="PANTHER" id="PTHR11783">
    <property type="entry name" value="SULFOTRANSFERASE SULT"/>
    <property type="match status" value="1"/>
</dbReference>
<dbReference type="RefSeq" id="WP_251933887.1">
    <property type="nucleotide sequence ID" value="NZ_CP098747.1"/>
</dbReference>
<reference evidence="4" key="1">
    <citation type="submission" date="2022-06" db="EMBL/GenBank/DDBJ databases">
        <title>Sneathiella actinostolidae sp. nov., isolated from a sea anemonein the Western Pacific Ocean.</title>
        <authorList>
            <person name="Wei M.J."/>
        </authorList>
    </citation>
    <scope>NUCLEOTIDE SEQUENCE</scope>
    <source>
        <strain evidence="4">PHK-P5</strain>
    </source>
</reference>
<dbReference type="EMBL" id="CP098747">
    <property type="protein sequence ID" value="USG60943.1"/>
    <property type="molecule type" value="Genomic_DNA"/>
</dbReference>
<gene>
    <name evidence="4" type="ORF">NBZ79_17430</name>
</gene>
<organism evidence="4 5">
    <name type="scientific">Sneathiella marina</name>
    <dbReference type="NCBI Taxonomy" id="2950108"/>
    <lineage>
        <taxon>Bacteria</taxon>
        <taxon>Pseudomonadati</taxon>
        <taxon>Pseudomonadota</taxon>
        <taxon>Alphaproteobacteria</taxon>
        <taxon>Sneathiellales</taxon>
        <taxon>Sneathiellaceae</taxon>
        <taxon>Sneathiella</taxon>
    </lineage>
</organism>
<dbReference type="Proteomes" id="UP001056291">
    <property type="component" value="Chromosome"/>
</dbReference>
<evidence type="ECO:0000313" key="4">
    <source>
        <dbReference type="EMBL" id="USG60943.1"/>
    </source>
</evidence>
<keyword evidence="2" id="KW-0808">Transferase</keyword>
<protein>
    <submittedName>
        <fullName evidence="4">Sulfotransferase domain-containing protein</fullName>
    </submittedName>
</protein>
<evidence type="ECO:0000256" key="1">
    <source>
        <dbReference type="ARBA" id="ARBA00005771"/>
    </source>
</evidence>
<dbReference type="Gene3D" id="3.40.50.300">
    <property type="entry name" value="P-loop containing nucleotide triphosphate hydrolases"/>
    <property type="match status" value="1"/>
</dbReference>
<evidence type="ECO:0000313" key="5">
    <source>
        <dbReference type="Proteomes" id="UP001056291"/>
    </source>
</evidence>
<dbReference type="InterPro" id="IPR027417">
    <property type="entry name" value="P-loop_NTPase"/>
</dbReference>
<keyword evidence="5" id="KW-1185">Reference proteome</keyword>
<proteinExistence type="inferred from homology"/>
<feature type="domain" description="Sulfotransferase" evidence="3">
    <location>
        <begin position="5"/>
        <end position="262"/>
    </location>
</feature>
<dbReference type="SUPFAM" id="SSF52540">
    <property type="entry name" value="P-loop containing nucleoside triphosphate hydrolases"/>
    <property type="match status" value="1"/>
</dbReference>
<evidence type="ECO:0000256" key="2">
    <source>
        <dbReference type="ARBA" id="ARBA00022679"/>
    </source>
</evidence>
<evidence type="ECO:0000259" key="3">
    <source>
        <dbReference type="Pfam" id="PF00685"/>
    </source>
</evidence>
<name>A0ABY4W197_9PROT</name>
<dbReference type="InterPro" id="IPR000863">
    <property type="entry name" value="Sulfotransferase_dom"/>
</dbReference>